<evidence type="ECO:0000313" key="3">
    <source>
        <dbReference type="Proteomes" id="UP000000637"/>
    </source>
</evidence>
<gene>
    <name evidence="2" type="ordered locus">AAur_1810</name>
</gene>
<organism evidence="2 3">
    <name type="scientific">Paenarthrobacter aurescens (strain TC1)</name>
    <dbReference type="NCBI Taxonomy" id="290340"/>
    <lineage>
        <taxon>Bacteria</taxon>
        <taxon>Bacillati</taxon>
        <taxon>Actinomycetota</taxon>
        <taxon>Actinomycetes</taxon>
        <taxon>Micrococcales</taxon>
        <taxon>Micrococcaceae</taxon>
        <taxon>Paenarthrobacter</taxon>
    </lineage>
</organism>
<evidence type="ECO:0000256" key="1">
    <source>
        <dbReference type="SAM" id="MobiDB-lite"/>
    </source>
</evidence>
<dbReference type="Proteomes" id="UP000000637">
    <property type="component" value="Chromosome"/>
</dbReference>
<dbReference type="EMBL" id="CP000474">
    <property type="protein sequence ID" value="ABM07922.1"/>
    <property type="molecule type" value="Genomic_DNA"/>
</dbReference>
<sequence length="100" mass="10552">MALQRTGVRVGRGGANWLRDGREVPVGLIDDLKGKAQGLIQGNEEAIKNGIEKAGDFVDQKTGGKYAGHVDKVQNAASDFVAKNDGQPGQAPVTDEPKQP</sequence>
<proteinExistence type="predicted"/>
<dbReference type="STRING" id="290340.AAur_1810"/>
<name>A1R5Q7_PAEAT</name>
<keyword evidence="3" id="KW-1185">Reference proteome</keyword>
<reference evidence="2 3" key="1">
    <citation type="journal article" date="2006" name="PLoS Genet.">
        <title>Secrets of soil survival revealed by the genome sequence of Arthrobacter aurescens TC1.</title>
        <authorList>
            <person name="Mongodin E.F."/>
            <person name="Shapir N."/>
            <person name="Daugherty S.C."/>
            <person name="DeBoy R.T."/>
            <person name="Emerson J.B."/>
            <person name="Shvartzbeyn A."/>
            <person name="Radune D."/>
            <person name="Vamathevan J."/>
            <person name="Riggs F."/>
            <person name="Grinberg V."/>
            <person name="Khouri H."/>
            <person name="Wackett L.P."/>
            <person name="Nelson K.E."/>
            <person name="Sadowsky M.J."/>
        </authorList>
    </citation>
    <scope>NUCLEOTIDE SEQUENCE [LARGE SCALE GENOMIC DNA]</scope>
    <source>
        <strain evidence="2 3">TC1</strain>
    </source>
</reference>
<accession>A1R5Q7</accession>
<evidence type="ECO:0008006" key="4">
    <source>
        <dbReference type="Google" id="ProtNLM"/>
    </source>
</evidence>
<dbReference type="HOGENOM" id="CLU_148727_0_0_11"/>
<feature type="region of interest" description="Disordered" evidence="1">
    <location>
        <begin position="81"/>
        <end position="100"/>
    </location>
</feature>
<protein>
    <recommendedName>
        <fullName evidence="4">Antitoxin</fullName>
    </recommendedName>
</protein>
<evidence type="ECO:0000313" key="2">
    <source>
        <dbReference type="EMBL" id="ABM07922.1"/>
    </source>
</evidence>
<dbReference type="eggNOG" id="ENOG5033D21">
    <property type="taxonomic scope" value="Bacteria"/>
</dbReference>
<dbReference type="Pfam" id="PF14013">
    <property type="entry name" value="MT0933_antitox"/>
    <property type="match status" value="1"/>
</dbReference>
<dbReference type="KEGG" id="aau:AAur_1810"/>
<dbReference type="InterPro" id="IPR028037">
    <property type="entry name" value="Antitoxin_Rv0909/MT0933"/>
</dbReference>
<dbReference type="AlphaFoldDB" id="A1R5Q7"/>